<dbReference type="SUPFAM" id="SSF52058">
    <property type="entry name" value="L domain-like"/>
    <property type="match status" value="1"/>
</dbReference>
<dbReference type="PANTHER" id="PTHR27004">
    <property type="entry name" value="RECEPTOR-LIKE PROTEIN 12 ISOFORM X1"/>
    <property type="match status" value="1"/>
</dbReference>
<evidence type="ECO:0000256" key="4">
    <source>
        <dbReference type="ARBA" id="ARBA00022614"/>
    </source>
</evidence>
<dbReference type="AlphaFoldDB" id="A0A9W3DQ26"/>
<keyword evidence="4" id="KW-0433">Leucine-rich repeat</keyword>
<dbReference type="Pfam" id="PF12799">
    <property type="entry name" value="LRR_4"/>
    <property type="match status" value="1"/>
</dbReference>
<gene>
    <name evidence="13" type="primary">LOC108832201</name>
</gene>
<evidence type="ECO:0000256" key="6">
    <source>
        <dbReference type="ARBA" id="ARBA00022737"/>
    </source>
</evidence>
<dbReference type="InterPro" id="IPR025875">
    <property type="entry name" value="Leu-rich_rpt_4"/>
</dbReference>
<keyword evidence="7 11" id="KW-1133">Transmembrane helix</keyword>
<dbReference type="OrthoDB" id="1040804at2759"/>
<evidence type="ECO:0000256" key="3">
    <source>
        <dbReference type="ARBA" id="ARBA00022475"/>
    </source>
</evidence>
<protein>
    <submittedName>
        <fullName evidence="13">Receptor-like protein 33</fullName>
    </submittedName>
</protein>
<keyword evidence="3" id="KW-1003">Cell membrane</keyword>
<name>A0A9W3DQ26_RAPSA</name>
<sequence length="211" mass="22919">MRRREERSGLIYIGNRGYYHDSMVLTSKGVDTKLERIFKLLTAIDLSGNKLRGKIPESIGLLKDLIVLNLSSNGFAGNIPSSLANQTQLESLDLSHNKLTGEIPPSLGDLTSLSYIKLSQNQLHGLIPQRAQFQTQSASAFEGNLGLCGLPLSESCGAQSQEPEPEEEEEEGGVLSWAAAAIAFAPGLILGLTTGYIVATQKSHWFMRYLA</sequence>
<dbReference type="RefSeq" id="XP_056865726.1">
    <property type="nucleotide sequence ID" value="XM_057009746.1"/>
</dbReference>
<dbReference type="PRINTS" id="PR00019">
    <property type="entry name" value="LEURICHRPT"/>
</dbReference>
<feature type="transmembrane region" description="Helical" evidence="11">
    <location>
        <begin position="174"/>
        <end position="199"/>
    </location>
</feature>
<evidence type="ECO:0000256" key="1">
    <source>
        <dbReference type="ARBA" id="ARBA00004251"/>
    </source>
</evidence>
<evidence type="ECO:0000256" key="2">
    <source>
        <dbReference type="ARBA" id="ARBA00009592"/>
    </source>
</evidence>
<proteinExistence type="inferred from homology"/>
<evidence type="ECO:0000256" key="11">
    <source>
        <dbReference type="SAM" id="Phobius"/>
    </source>
</evidence>
<dbReference type="Pfam" id="PF00560">
    <property type="entry name" value="LRR_1"/>
    <property type="match status" value="2"/>
</dbReference>
<dbReference type="PANTHER" id="PTHR27004:SF460">
    <property type="entry name" value="RECEPTOR-LIKE PROTEIN 33"/>
    <property type="match status" value="1"/>
</dbReference>
<dbReference type="InterPro" id="IPR032675">
    <property type="entry name" value="LRR_dom_sf"/>
</dbReference>
<keyword evidence="10" id="KW-0325">Glycoprotein</keyword>
<organism evidence="12 13">
    <name type="scientific">Raphanus sativus</name>
    <name type="common">Radish</name>
    <name type="synonym">Raphanus raphanistrum var. sativus</name>
    <dbReference type="NCBI Taxonomy" id="3726"/>
    <lineage>
        <taxon>Eukaryota</taxon>
        <taxon>Viridiplantae</taxon>
        <taxon>Streptophyta</taxon>
        <taxon>Embryophyta</taxon>
        <taxon>Tracheophyta</taxon>
        <taxon>Spermatophyta</taxon>
        <taxon>Magnoliopsida</taxon>
        <taxon>eudicotyledons</taxon>
        <taxon>Gunneridae</taxon>
        <taxon>Pentapetalae</taxon>
        <taxon>rosids</taxon>
        <taxon>malvids</taxon>
        <taxon>Brassicales</taxon>
        <taxon>Brassicaceae</taxon>
        <taxon>Brassiceae</taxon>
        <taxon>Raphanus</taxon>
    </lineage>
</organism>
<evidence type="ECO:0000256" key="5">
    <source>
        <dbReference type="ARBA" id="ARBA00022692"/>
    </source>
</evidence>
<dbReference type="KEGG" id="rsz:108832201"/>
<comment type="similarity">
    <text evidence="2">Belongs to the RLP family.</text>
</comment>
<evidence type="ECO:0000256" key="7">
    <source>
        <dbReference type="ARBA" id="ARBA00022989"/>
    </source>
</evidence>
<evidence type="ECO:0000256" key="8">
    <source>
        <dbReference type="ARBA" id="ARBA00023136"/>
    </source>
</evidence>
<keyword evidence="5 11" id="KW-0812">Transmembrane</keyword>
<keyword evidence="9" id="KW-0675">Receptor</keyword>
<evidence type="ECO:0000256" key="9">
    <source>
        <dbReference type="ARBA" id="ARBA00023170"/>
    </source>
</evidence>
<keyword evidence="12" id="KW-1185">Reference proteome</keyword>
<keyword evidence="8 11" id="KW-0472">Membrane</keyword>
<dbReference type="Gene3D" id="3.80.10.10">
    <property type="entry name" value="Ribonuclease Inhibitor"/>
    <property type="match status" value="1"/>
</dbReference>
<keyword evidence="6" id="KW-0677">Repeat</keyword>
<dbReference type="PROSITE" id="PS51450">
    <property type="entry name" value="LRR"/>
    <property type="match status" value="1"/>
</dbReference>
<evidence type="ECO:0000256" key="10">
    <source>
        <dbReference type="ARBA" id="ARBA00023180"/>
    </source>
</evidence>
<dbReference type="InterPro" id="IPR001611">
    <property type="entry name" value="Leu-rich_rpt"/>
</dbReference>
<evidence type="ECO:0000313" key="12">
    <source>
        <dbReference type="Proteomes" id="UP000504610"/>
    </source>
</evidence>
<accession>A0A9W3DQ26</accession>
<comment type="subcellular location">
    <subcellularLocation>
        <location evidence="1">Cell membrane</location>
        <topology evidence="1">Single-pass type I membrane protein</topology>
    </subcellularLocation>
</comment>
<reference evidence="13" key="2">
    <citation type="submission" date="2025-08" db="UniProtKB">
        <authorList>
            <consortium name="RefSeq"/>
        </authorList>
    </citation>
    <scope>IDENTIFICATION</scope>
    <source>
        <tissue evidence="13">Leaf</tissue>
    </source>
</reference>
<dbReference type="Proteomes" id="UP000504610">
    <property type="component" value="Chromosome 4"/>
</dbReference>
<dbReference type="GeneID" id="108832201"/>
<dbReference type="FunFam" id="3.80.10.10:FF:000111">
    <property type="entry name" value="LRR receptor-like serine/threonine-protein kinase ERECTA"/>
    <property type="match status" value="1"/>
</dbReference>
<dbReference type="GO" id="GO:0005886">
    <property type="term" value="C:plasma membrane"/>
    <property type="evidence" value="ECO:0007669"/>
    <property type="project" value="UniProtKB-SubCell"/>
</dbReference>
<reference evidence="12" key="1">
    <citation type="journal article" date="2019" name="Database">
        <title>The radish genome database (RadishGD): an integrated information resource for radish genomics.</title>
        <authorList>
            <person name="Yu H.J."/>
            <person name="Baek S."/>
            <person name="Lee Y.J."/>
            <person name="Cho A."/>
            <person name="Mun J.H."/>
        </authorList>
    </citation>
    <scope>NUCLEOTIDE SEQUENCE [LARGE SCALE GENOMIC DNA]</scope>
    <source>
        <strain evidence="12">cv. WK10039</strain>
    </source>
</reference>
<evidence type="ECO:0000313" key="13">
    <source>
        <dbReference type="RefSeq" id="XP_056865726.1"/>
    </source>
</evidence>